<organism evidence="1 2">
    <name type="scientific">Empedobacter stercoris</name>
    <dbReference type="NCBI Taxonomy" id="1628248"/>
    <lineage>
        <taxon>Bacteria</taxon>
        <taxon>Pseudomonadati</taxon>
        <taxon>Bacteroidota</taxon>
        <taxon>Flavobacteriia</taxon>
        <taxon>Flavobacteriales</taxon>
        <taxon>Weeksellaceae</taxon>
        <taxon>Empedobacter</taxon>
    </lineage>
</organism>
<name>A0ABX1WID4_9FLAO</name>
<keyword evidence="2" id="KW-1185">Reference proteome</keyword>
<dbReference type="Pfam" id="PF13585">
    <property type="entry name" value="CHU_C"/>
    <property type="match status" value="1"/>
</dbReference>
<reference evidence="1 2" key="1">
    <citation type="submission" date="2020-05" db="EMBL/GenBank/DDBJ databases">
        <title>Tigecycline resistant gene in Empedobacter stercoris.</title>
        <authorList>
            <person name="Chen Y."/>
            <person name="Cheng Y."/>
            <person name="Zhou K."/>
        </authorList>
    </citation>
    <scope>NUCLEOTIDE SEQUENCE [LARGE SCALE GENOMIC DNA]</scope>
    <source>
        <strain evidence="1 2">ES202</strain>
    </source>
</reference>
<accession>A0ABX1WID4</accession>
<dbReference type="InterPro" id="IPR026341">
    <property type="entry name" value="T9SS_type_B"/>
</dbReference>
<dbReference type="NCBIfam" id="TIGR04131">
    <property type="entry name" value="Bac_Flav_CTERM"/>
    <property type="match status" value="1"/>
</dbReference>
<dbReference type="Proteomes" id="UP000580344">
    <property type="component" value="Unassembled WGS sequence"/>
</dbReference>
<evidence type="ECO:0000313" key="2">
    <source>
        <dbReference type="Proteomes" id="UP000580344"/>
    </source>
</evidence>
<evidence type="ECO:0000313" key="1">
    <source>
        <dbReference type="EMBL" id="NOJ74397.1"/>
    </source>
</evidence>
<proteinExistence type="predicted"/>
<dbReference type="RefSeq" id="WP_171621713.1">
    <property type="nucleotide sequence ID" value="NZ_CP053698.1"/>
</dbReference>
<sequence length="69" mass="8128">MSKFLTAYPNAVIEIYDRFEKNVKTITQADQFIWDGRIRGKSVPTDNYWYVIKLNDEQTKSGSILIKIR</sequence>
<comment type="caution">
    <text evidence="1">The sequence shown here is derived from an EMBL/GenBank/DDBJ whole genome shotgun (WGS) entry which is preliminary data.</text>
</comment>
<dbReference type="Gene3D" id="2.60.40.4070">
    <property type="match status" value="1"/>
</dbReference>
<gene>
    <name evidence="1" type="ORF">HMH06_00805</name>
</gene>
<protein>
    <submittedName>
        <fullName evidence="1">T9SS type B sorting domain-containing protein</fullName>
    </submittedName>
</protein>
<dbReference type="EMBL" id="JABFOQ010000001">
    <property type="protein sequence ID" value="NOJ74397.1"/>
    <property type="molecule type" value="Genomic_DNA"/>
</dbReference>